<keyword evidence="9" id="KW-1185">Reference proteome</keyword>
<gene>
    <name evidence="8" type="ORF">PZA18_17645</name>
</gene>
<evidence type="ECO:0000256" key="6">
    <source>
        <dbReference type="ARBA" id="ARBA00023014"/>
    </source>
</evidence>
<evidence type="ECO:0000259" key="7">
    <source>
        <dbReference type="Pfam" id="PF04055"/>
    </source>
</evidence>
<protein>
    <submittedName>
        <fullName evidence="8">Radical SAM protein</fullName>
    </submittedName>
</protein>
<feature type="domain" description="Radical SAM core" evidence="7">
    <location>
        <begin position="25"/>
        <end position="177"/>
    </location>
</feature>
<evidence type="ECO:0000256" key="3">
    <source>
        <dbReference type="ARBA" id="ARBA00022691"/>
    </source>
</evidence>
<reference evidence="8" key="1">
    <citation type="submission" date="2023-03" db="EMBL/GenBank/DDBJ databases">
        <title>Chitinimonas shenzhenensis gen. nov., sp. nov., a novel member of family Burkholderiaceae isolated from activated sludge collected in Shen Zhen, China.</title>
        <authorList>
            <person name="Wang X."/>
        </authorList>
    </citation>
    <scope>NUCLEOTIDE SEQUENCE</scope>
    <source>
        <strain evidence="8">DQS-5</strain>
    </source>
</reference>
<evidence type="ECO:0000313" key="8">
    <source>
        <dbReference type="EMBL" id="MDK2125881.1"/>
    </source>
</evidence>
<keyword evidence="5" id="KW-0408">Iron</keyword>
<dbReference type="Gene3D" id="3.20.20.70">
    <property type="entry name" value="Aldolase class I"/>
    <property type="match status" value="1"/>
</dbReference>
<evidence type="ECO:0000256" key="5">
    <source>
        <dbReference type="ARBA" id="ARBA00023004"/>
    </source>
</evidence>
<dbReference type="Pfam" id="PF04055">
    <property type="entry name" value="Radical_SAM"/>
    <property type="match status" value="1"/>
</dbReference>
<name>A0ABT7E0Q6_9NEIS</name>
<dbReference type="InterPro" id="IPR058240">
    <property type="entry name" value="rSAM_sf"/>
</dbReference>
<dbReference type="PANTHER" id="PTHR43787:SF3">
    <property type="entry name" value="ARYLSULFATASE REGULATORY PROTEIN"/>
    <property type="match status" value="1"/>
</dbReference>
<evidence type="ECO:0000313" key="9">
    <source>
        <dbReference type="Proteomes" id="UP001172778"/>
    </source>
</evidence>
<dbReference type="Proteomes" id="UP001172778">
    <property type="component" value="Unassembled WGS sequence"/>
</dbReference>
<keyword evidence="3" id="KW-0949">S-adenosyl-L-methionine</keyword>
<sequence>MNLSISQKQQISEAINPKHLSLTILPTEKCNFRCTYCYEDFSIGKMPANKVLAIKQLILSRMKDLTTLRLNWFGGEPLIASDILLDLSSFAKNECEKYGISFLSGDITTNGSLLSKELLEKLIAANQKSFQISLDGWQEGHNQTRKSGNAEGTFNAIWSNLLMMRDTHFDFSTTIRVHLTDSNFGSAKQLAHEIVKEFSTDKRFNVFIKAIENLGGPNKNKVNSLSENERKAQSNELEEIFRPLKQSDTSSLLQGGYICYASKPNHLVIRADGRIAKCTVAFDDPKNAVGLLQDDGTLSFDNEKLSHWFRGIIRRDAEIMACPVFIRQHEKVPQGKRVIKIAQEAIV</sequence>
<keyword evidence="2" id="KW-0004">4Fe-4S</keyword>
<dbReference type="InterPro" id="IPR007197">
    <property type="entry name" value="rSAM"/>
</dbReference>
<dbReference type="SFLD" id="SFLDG01067">
    <property type="entry name" value="SPASM/twitch_domain_containing"/>
    <property type="match status" value="1"/>
</dbReference>
<dbReference type="InterPro" id="IPR013785">
    <property type="entry name" value="Aldolase_TIM"/>
</dbReference>
<accession>A0ABT7E0Q6</accession>
<keyword evidence="4" id="KW-0479">Metal-binding</keyword>
<evidence type="ECO:0000256" key="4">
    <source>
        <dbReference type="ARBA" id="ARBA00022723"/>
    </source>
</evidence>
<dbReference type="RefSeq" id="WP_284102195.1">
    <property type="nucleotide sequence ID" value="NZ_JARRAF010000026.1"/>
</dbReference>
<dbReference type="SFLD" id="SFLDS00029">
    <property type="entry name" value="Radical_SAM"/>
    <property type="match status" value="1"/>
</dbReference>
<dbReference type="SUPFAM" id="SSF102114">
    <property type="entry name" value="Radical SAM enzymes"/>
    <property type="match status" value="1"/>
</dbReference>
<dbReference type="CDD" id="cd01335">
    <property type="entry name" value="Radical_SAM"/>
    <property type="match status" value="1"/>
</dbReference>
<comment type="cofactor">
    <cofactor evidence="1">
        <name>[4Fe-4S] cluster</name>
        <dbReference type="ChEBI" id="CHEBI:49883"/>
    </cofactor>
</comment>
<evidence type="ECO:0000256" key="1">
    <source>
        <dbReference type="ARBA" id="ARBA00001966"/>
    </source>
</evidence>
<dbReference type="PANTHER" id="PTHR43787">
    <property type="entry name" value="FEMO COFACTOR BIOSYNTHESIS PROTEIN NIFB-RELATED"/>
    <property type="match status" value="1"/>
</dbReference>
<proteinExistence type="predicted"/>
<dbReference type="EMBL" id="JARRAF010000026">
    <property type="protein sequence ID" value="MDK2125881.1"/>
    <property type="molecule type" value="Genomic_DNA"/>
</dbReference>
<organism evidence="8 9">
    <name type="scientific">Parachitinimonas caeni</name>
    <dbReference type="NCBI Taxonomy" id="3031301"/>
    <lineage>
        <taxon>Bacteria</taxon>
        <taxon>Pseudomonadati</taxon>
        <taxon>Pseudomonadota</taxon>
        <taxon>Betaproteobacteria</taxon>
        <taxon>Neisseriales</taxon>
        <taxon>Chitinibacteraceae</taxon>
        <taxon>Parachitinimonas</taxon>
    </lineage>
</organism>
<comment type="caution">
    <text evidence="8">The sequence shown here is derived from an EMBL/GenBank/DDBJ whole genome shotgun (WGS) entry which is preliminary data.</text>
</comment>
<keyword evidence="6" id="KW-0411">Iron-sulfur</keyword>
<evidence type="ECO:0000256" key="2">
    <source>
        <dbReference type="ARBA" id="ARBA00022485"/>
    </source>
</evidence>